<dbReference type="SUPFAM" id="SSF51230">
    <property type="entry name" value="Single hybrid motif"/>
    <property type="match status" value="1"/>
</dbReference>
<organism evidence="9 10">
    <name type="scientific">Isoptericola sediminis</name>
    <dbReference type="NCBI Taxonomy" id="2733572"/>
    <lineage>
        <taxon>Bacteria</taxon>
        <taxon>Bacillati</taxon>
        <taxon>Actinomycetota</taxon>
        <taxon>Actinomycetes</taxon>
        <taxon>Micrococcales</taxon>
        <taxon>Promicromonosporaceae</taxon>
        <taxon>Isoptericola</taxon>
    </lineage>
</organism>
<keyword evidence="3 6" id="KW-0808">Transferase</keyword>
<dbReference type="AlphaFoldDB" id="A0A849KDA4"/>
<evidence type="ECO:0000259" key="8">
    <source>
        <dbReference type="PROSITE" id="PS50968"/>
    </source>
</evidence>
<gene>
    <name evidence="9" type="ORF">HLI28_03165</name>
</gene>
<feature type="compositionally biased region" description="Low complexity" evidence="7">
    <location>
        <begin position="447"/>
        <end position="463"/>
    </location>
</feature>
<evidence type="ECO:0000256" key="1">
    <source>
        <dbReference type="ARBA" id="ARBA00001938"/>
    </source>
</evidence>
<evidence type="ECO:0000313" key="9">
    <source>
        <dbReference type="EMBL" id="NNU26543.1"/>
    </source>
</evidence>
<dbReference type="Pfam" id="PF00198">
    <property type="entry name" value="2-oxoacid_dh"/>
    <property type="match status" value="1"/>
</dbReference>
<comment type="similarity">
    <text evidence="2 6">Belongs to the 2-oxoacid dehydrogenase family.</text>
</comment>
<evidence type="ECO:0000256" key="6">
    <source>
        <dbReference type="RuleBase" id="RU003423"/>
    </source>
</evidence>
<keyword evidence="4 6" id="KW-0450">Lipoyl</keyword>
<dbReference type="Gene3D" id="3.30.559.10">
    <property type="entry name" value="Chloramphenicol acetyltransferase-like domain"/>
    <property type="match status" value="1"/>
</dbReference>
<sequence>MSTQEIFRLPDLGEGLTESEIVEWKVSVGDTVTLNQALAEVETAKAMVEIPSPFAGTVAALHAEEGDIVEVGEPLVTFGDGTGGDGAGDDAPAEASAEGVASAPEPPPESTAPEPTVPATTAEPAPAASATTSTAAESSASSASNGSVEESSGANLVGYGTRAARKGKPTRRPRKPVDAPPAPVRNAGPAAAPAAARTAEHRVKVRSVRKHTAAAMVASARVPQATVHLTCDVTETLALVSRLREHPRTRHTKVGLLTVIARAVCGLVPQHPAIVTRWEEKDGGQAELVRSPHVNLGIAVATDRGLVVPHIPHADELSMLGMARALRELATTARSGRTRPDRLTGGTMTLTNVGVFGVDAGSPLLNPGESAILGIGQVARRPWEHEGEVALRDVVTFSLTFDHRVVDGEQGARFLADLGGLLTDPALAVLLGGRDEPEQDEAEQDDGAAGRNGAASSRQAVTV</sequence>
<dbReference type="InterPro" id="IPR050743">
    <property type="entry name" value="2-oxoacid_DH_E2_comp"/>
</dbReference>
<comment type="cofactor">
    <cofactor evidence="1 6">
        <name>(R)-lipoate</name>
        <dbReference type="ChEBI" id="CHEBI:83088"/>
    </cofactor>
</comment>
<protein>
    <recommendedName>
        <fullName evidence="6">Dihydrolipoamide acetyltransferase component of pyruvate dehydrogenase complex</fullName>
        <ecNumber evidence="6">2.3.1.-</ecNumber>
    </recommendedName>
</protein>
<dbReference type="EC" id="2.3.1.-" evidence="6"/>
<reference evidence="9 10" key="1">
    <citation type="submission" date="2020-05" db="EMBL/GenBank/DDBJ databases">
        <title>Genome sequence of Isoptericola sp. JC619 isolated from Chilika lagoon, India.</title>
        <authorList>
            <person name="Kumar D."/>
            <person name="Appam K."/>
            <person name="Gandham S."/>
            <person name="Uppada J."/>
            <person name="Sasikala C."/>
            <person name="Venkata Ramana C."/>
        </authorList>
    </citation>
    <scope>NUCLEOTIDE SEQUENCE [LARGE SCALE GENOMIC DNA]</scope>
    <source>
        <strain evidence="9 10">JC619</strain>
    </source>
</reference>
<dbReference type="EMBL" id="JABFAJ010000005">
    <property type="protein sequence ID" value="NNU26543.1"/>
    <property type="molecule type" value="Genomic_DNA"/>
</dbReference>
<evidence type="ECO:0000256" key="3">
    <source>
        <dbReference type="ARBA" id="ARBA00022679"/>
    </source>
</evidence>
<evidence type="ECO:0000256" key="5">
    <source>
        <dbReference type="ARBA" id="ARBA00023315"/>
    </source>
</evidence>
<keyword evidence="5 6" id="KW-0012">Acyltransferase</keyword>
<feature type="domain" description="Lipoyl-binding" evidence="8">
    <location>
        <begin position="4"/>
        <end position="79"/>
    </location>
</feature>
<dbReference type="GO" id="GO:0016407">
    <property type="term" value="F:acetyltransferase activity"/>
    <property type="evidence" value="ECO:0007669"/>
    <property type="project" value="TreeGrafter"/>
</dbReference>
<dbReference type="PANTHER" id="PTHR43178">
    <property type="entry name" value="DIHYDROLIPOAMIDE ACETYLTRANSFERASE COMPONENT OF PYRUVATE DEHYDROGENASE COMPLEX"/>
    <property type="match status" value="1"/>
</dbReference>
<dbReference type="RefSeq" id="WP_171246047.1">
    <property type="nucleotide sequence ID" value="NZ_JABFAJ010000005.1"/>
</dbReference>
<dbReference type="CDD" id="cd06849">
    <property type="entry name" value="lipoyl_domain"/>
    <property type="match status" value="1"/>
</dbReference>
<dbReference type="PROSITE" id="PS50968">
    <property type="entry name" value="BIOTINYL_LIPOYL"/>
    <property type="match status" value="1"/>
</dbReference>
<dbReference type="Gene3D" id="2.40.50.100">
    <property type="match status" value="1"/>
</dbReference>
<dbReference type="GO" id="GO:0031405">
    <property type="term" value="F:lipoic acid binding"/>
    <property type="evidence" value="ECO:0007669"/>
    <property type="project" value="TreeGrafter"/>
</dbReference>
<dbReference type="SUPFAM" id="SSF52777">
    <property type="entry name" value="CoA-dependent acyltransferases"/>
    <property type="match status" value="1"/>
</dbReference>
<feature type="compositionally biased region" description="Low complexity" evidence="7">
    <location>
        <begin position="184"/>
        <end position="197"/>
    </location>
</feature>
<feature type="region of interest" description="Disordered" evidence="7">
    <location>
        <begin position="434"/>
        <end position="463"/>
    </location>
</feature>
<accession>A0A849KDA4</accession>
<feature type="region of interest" description="Disordered" evidence="7">
    <location>
        <begin position="74"/>
        <end position="201"/>
    </location>
</feature>
<evidence type="ECO:0000313" key="10">
    <source>
        <dbReference type="Proteomes" id="UP000557204"/>
    </source>
</evidence>
<dbReference type="PANTHER" id="PTHR43178:SF5">
    <property type="entry name" value="LIPOAMIDE ACYLTRANSFERASE COMPONENT OF BRANCHED-CHAIN ALPHA-KETO ACID DEHYDROGENASE COMPLEX, MITOCHONDRIAL"/>
    <property type="match status" value="1"/>
</dbReference>
<name>A0A849KDA4_9MICO</name>
<dbReference type="Pfam" id="PF00364">
    <property type="entry name" value="Biotin_lipoyl"/>
    <property type="match status" value="1"/>
</dbReference>
<evidence type="ECO:0000256" key="2">
    <source>
        <dbReference type="ARBA" id="ARBA00007317"/>
    </source>
</evidence>
<dbReference type="GO" id="GO:0005737">
    <property type="term" value="C:cytoplasm"/>
    <property type="evidence" value="ECO:0007669"/>
    <property type="project" value="TreeGrafter"/>
</dbReference>
<dbReference type="InterPro" id="IPR011053">
    <property type="entry name" value="Single_hybrid_motif"/>
</dbReference>
<dbReference type="Proteomes" id="UP000557204">
    <property type="component" value="Unassembled WGS sequence"/>
</dbReference>
<dbReference type="InterPro" id="IPR000089">
    <property type="entry name" value="Biotin_lipoyl"/>
</dbReference>
<proteinExistence type="inferred from homology"/>
<feature type="compositionally biased region" description="Low complexity" evidence="7">
    <location>
        <begin position="111"/>
        <end position="154"/>
    </location>
</feature>
<evidence type="ECO:0000256" key="4">
    <source>
        <dbReference type="ARBA" id="ARBA00022823"/>
    </source>
</evidence>
<dbReference type="InterPro" id="IPR023213">
    <property type="entry name" value="CAT-like_dom_sf"/>
</dbReference>
<evidence type="ECO:0000256" key="7">
    <source>
        <dbReference type="SAM" id="MobiDB-lite"/>
    </source>
</evidence>
<feature type="compositionally biased region" description="Low complexity" evidence="7">
    <location>
        <begin position="93"/>
        <end position="103"/>
    </location>
</feature>
<comment type="caution">
    <text evidence="9">The sequence shown here is derived from an EMBL/GenBank/DDBJ whole genome shotgun (WGS) entry which is preliminary data.</text>
</comment>
<dbReference type="InterPro" id="IPR001078">
    <property type="entry name" value="2-oxoacid_DH_actylTfrase"/>
</dbReference>
<feature type="compositionally biased region" description="Basic residues" evidence="7">
    <location>
        <begin position="163"/>
        <end position="174"/>
    </location>
</feature>
<keyword evidence="10" id="KW-1185">Reference proteome</keyword>
<feature type="compositionally biased region" description="Acidic residues" evidence="7">
    <location>
        <begin position="437"/>
        <end position="446"/>
    </location>
</feature>